<accession>A0A834WMA5</accession>
<feature type="compositionally biased region" description="Basic residues" evidence="1">
    <location>
        <begin position="1"/>
        <end position="12"/>
    </location>
</feature>
<keyword evidence="3" id="KW-1185">Reference proteome</keyword>
<dbReference type="Proteomes" id="UP000634136">
    <property type="component" value="Unassembled WGS sequence"/>
</dbReference>
<comment type="caution">
    <text evidence="2">The sequence shown here is derived from an EMBL/GenBank/DDBJ whole genome shotgun (WGS) entry which is preliminary data.</text>
</comment>
<dbReference type="AlphaFoldDB" id="A0A834WMA5"/>
<gene>
    <name evidence="2" type="ORF">G2W53_027504</name>
</gene>
<organism evidence="2 3">
    <name type="scientific">Senna tora</name>
    <dbReference type="NCBI Taxonomy" id="362788"/>
    <lineage>
        <taxon>Eukaryota</taxon>
        <taxon>Viridiplantae</taxon>
        <taxon>Streptophyta</taxon>
        <taxon>Embryophyta</taxon>
        <taxon>Tracheophyta</taxon>
        <taxon>Spermatophyta</taxon>
        <taxon>Magnoliopsida</taxon>
        <taxon>eudicotyledons</taxon>
        <taxon>Gunneridae</taxon>
        <taxon>Pentapetalae</taxon>
        <taxon>rosids</taxon>
        <taxon>fabids</taxon>
        <taxon>Fabales</taxon>
        <taxon>Fabaceae</taxon>
        <taxon>Caesalpinioideae</taxon>
        <taxon>Cassia clade</taxon>
        <taxon>Senna</taxon>
    </lineage>
</organism>
<evidence type="ECO:0000256" key="1">
    <source>
        <dbReference type="SAM" id="MobiDB-lite"/>
    </source>
</evidence>
<sequence>MIPQRNVRRRPRQSFNLGTKPISKPGEEAIKNSRFAALSNLAKNDPQTVDHVDQVKPLEMAVISQPPKIVTNQQVEEQVAAHQNTVKTKATSSSKRSGTKKASKTPYEKANDHVVVTSQPGGVKRMNNVSHQKSPFNVPKIPQKSIRVSDDSSKSKLLKMPNFDETLELVRIQGKAMGNSDDTLNTEVWLKNSGSVSSLLGYLYDPLPLSMKGHRISNTFRLSVVVSKPEASKMGSYIMDLGNDRVQGVKLRTTKTHQLNKGYGISLYYHTIEPSIFSNLEPR</sequence>
<proteinExistence type="predicted"/>
<evidence type="ECO:0000313" key="2">
    <source>
        <dbReference type="EMBL" id="KAF7822049.1"/>
    </source>
</evidence>
<reference evidence="2" key="1">
    <citation type="submission" date="2020-09" db="EMBL/GenBank/DDBJ databases">
        <title>Genome-Enabled Discovery of Anthraquinone Biosynthesis in Senna tora.</title>
        <authorList>
            <person name="Kang S.-H."/>
            <person name="Pandey R.P."/>
            <person name="Lee C.-M."/>
            <person name="Sim J.-S."/>
            <person name="Jeong J.-T."/>
            <person name="Choi B.-S."/>
            <person name="Jung M."/>
            <person name="Ginzburg D."/>
            <person name="Zhao K."/>
            <person name="Won S.Y."/>
            <person name="Oh T.-J."/>
            <person name="Yu Y."/>
            <person name="Kim N.-H."/>
            <person name="Lee O.R."/>
            <person name="Lee T.-H."/>
            <person name="Bashyal P."/>
            <person name="Kim T.-S."/>
            <person name="Lee W.-H."/>
            <person name="Kawkins C."/>
            <person name="Kim C.-K."/>
            <person name="Kim J.S."/>
            <person name="Ahn B.O."/>
            <person name="Rhee S.Y."/>
            <person name="Sohng J.K."/>
        </authorList>
    </citation>
    <scope>NUCLEOTIDE SEQUENCE</scope>
    <source>
        <tissue evidence="2">Leaf</tissue>
    </source>
</reference>
<feature type="region of interest" description="Disordered" evidence="1">
    <location>
        <begin position="81"/>
        <end position="110"/>
    </location>
</feature>
<feature type="region of interest" description="Disordered" evidence="1">
    <location>
        <begin position="120"/>
        <end position="139"/>
    </location>
</feature>
<name>A0A834WMA5_9FABA</name>
<protein>
    <submittedName>
        <fullName evidence="2">Uncharacterized protein</fullName>
    </submittedName>
</protein>
<evidence type="ECO:0000313" key="3">
    <source>
        <dbReference type="Proteomes" id="UP000634136"/>
    </source>
</evidence>
<dbReference type="EMBL" id="JAAIUW010000008">
    <property type="protein sequence ID" value="KAF7822049.1"/>
    <property type="molecule type" value="Genomic_DNA"/>
</dbReference>
<feature type="compositionally biased region" description="Polar residues" evidence="1">
    <location>
        <begin position="81"/>
        <end position="96"/>
    </location>
</feature>
<feature type="region of interest" description="Disordered" evidence="1">
    <location>
        <begin position="1"/>
        <end position="27"/>
    </location>
</feature>